<gene>
    <name evidence="1" type="ORF">AT302_09720</name>
</gene>
<protein>
    <submittedName>
        <fullName evidence="1">Uncharacterized protein</fullName>
    </submittedName>
</protein>
<evidence type="ECO:0000313" key="1">
    <source>
        <dbReference type="EMBL" id="ALS59998.1"/>
    </source>
</evidence>
<organism evidence="1 2">
    <name type="scientific">Pandoraea norimbergensis</name>
    <dbReference type="NCBI Taxonomy" id="93219"/>
    <lineage>
        <taxon>Bacteria</taxon>
        <taxon>Pseudomonadati</taxon>
        <taxon>Pseudomonadota</taxon>
        <taxon>Betaproteobacteria</taxon>
        <taxon>Burkholderiales</taxon>
        <taxon>Burkholderiaceae</taxon>
        <taxon>Pandoraea</taxon>
    </lineage>
</organism>
<name>A0ABN4JGM7_9BURK</name>
<reference evidence="2" key="1">
    <citation type="submission" date="2015-12" db="EMBL/GenBank/DDBJ databases">
        <title>Complete genome sequence of Pandoraea norimbergensis DSM 11628.</title>
        <authorList>
            <person name="Ee R."/>
            <person name="Lim Y.-L."/>
            <person name="Yong D."/>
            <person name="Yin W.-F."/>
            <person name="Chan K.-G."/>
        </authorList>
    </citation>
    <scope>NUCLEOTIDE SEQUENCE [LARGE SCALE GENOMIC DNA]</scope>
    <source>
        <strain evidence="2">DSM 11628</strain>
    </source>
</reference>
<sequence>MLIPDTLEQSFVFVVTMLEAFGLTISNPQNSKVTTWDESGVQIEIAAENVPNAVLTGSILNIQFWKSAGEDMFVAWETVDGGCSFSFFLDGLDSNFSLMLVAKLAESALTRFRSRYDGPALILTFG</sequence>
<dbReference type="EMBL" id="CP013480">
    <property type="protein sequence ID" value="ALS59998.1"/>
    <property type="molecule type" value="Genomic_DNA"/>
</dbReference>
<proteinExistence type="predicted"/>
<dbReference type="Proteomes" id="UP000060277">
    <property type="component" value="Chromosome"/>
</dbReference>
<evidence type="ECO:0000313" key="2">
    <source>
        <dbReference type="Proteomes" id="UP000060277"/>
    </source>
</evidence>
<keyword evidence="2" id="KW-1185">Reference proteome</keyword>
<accession>A0ABN4JGM7</accession>